<name>A0A250K593_9BACT</name>
<reference evidence="1 2" key="1">
    <citation type="submission" date="2017-06" db="EMBL/GenBank/DDBJ databases">
        <title>Sequencing and comparative analysis of myxobacterial genomes.</title>
        <authorList>
            <person name="Rupp O."/>
            <person name="Goesmann A."/>
            <person name="Sogaard-Andersen L."/>
        </authorList>
    </citation>
    <scope>NUCLEOTIDE SEQUENCE [LARGE SCALE GENOMIC DNA]</scope>
    <source>
        <strain evidence="1 2">DSM 14697</strain>
    </source>
</reference>
<dbReference type="Pfam" id="PF00526">
    <property type="entry name" value="Dicty_CTDC"/>
    <property type="match status" value="1"/>
</dbReference>
<evidence type="ECO:0000313" key="2">
    <source>
        <dbReference type="Proteomes" id="UP000217343"/>
    </source>
</evidence>
<dbReference type="EMBL" id="CP022203">
    <property type="protein sequence ID" value="ATB50506.1"/>
    <property type="molecule type" value="Genomic_DNA"/>
</dbReference>
<proteinExistence type="predicted"/>
<dbReference type="InterPro" id="IPR052846">
    <property type="entry name" value="ECM-enzyme_regulator"/>
</dbReference>
<protein>
    <recommendedName>
        <fullName evidence="3">Lipoprotein</fullName>
    </recommendedName>
</protein>
<dbReference type="Gene3D" id="2.60.40.10">
    <property type="entry name" value="Immunoglobulins"/>
    <property type="match status" value="1"/>
</dbReference>
<dbReference type="InterPro" id="IPR013783">
    <property type="entry name" value="Ig-like_fold"/>
</dbReference>
<evidence type="ECO:0008006" key="3">
    <source>
        <dbReference type="Google" id="ProtNLM"/>
    </source>
</evidence>
<organism evidence="1 2">
    <name type="scientific">Corallococcus macrosporus DSM 14697</name>
    <dbReference type="NCBI Taxonomy" id="1189310"/>
    <lineage>
        <taxon>Bacteria</taxon>
        <taxon>Pseudomonadati</taxon>
        <taxon>Myxococcota</taxon>
        <taxon>Myxococcia</taxon>
        <taxon>Myxococcales</taxon>
        <taxon>Cystobacterineae</taxon>
        <taxon>Myxococcaceae</taxon>
        <taxon>Corallococcus</taxon>
    </lineage>
</organism>
<dbReference type="PANTHER" id="PTHR31797:SF6">
    <property type="entry name" value="CHITIN-BINDING TYPE-2 DOMAIN-CONTAINING PROTEIN"/>
    <property type="match status" value="1"/>
</dbReference>
<gene>
    <name evidence="1" type="ORF">MYMAC_006162</name>
</gene>
<dbReference type="Proteomes" id="UP000217343">
    <property type="component" value="Chromosome"/>
</dbReference>
<accession>A0A250K593</accession>
<dbReference type="AlphaFoldDB" id="A0A250K593"/>
<dbReference type="PANTHER" id="PTHR31797">
    <property type="entry name" value="EXTRACELLULAR MATRIX PROTEIN A-RELATED"/>
    <property type="match status" value="1"/>
</dbReference>
<dbReference type="PROSITE" id="PS51257">
    <property type="entry name" value="PROKAR_LIPOPROTEIN"/>
    <property type="match status" value="1"/>
</dbReference>
<dbReference type="InterPro" id="IPR001673">
    <property type="entry name" value="S_mold_repeat"/>
</dbReference>
<dbReference type="OrthoDB" id="5377317at2"/>
<dbReference type="KEGG" id="mmas:MYMAC_006162"/>
<sequence>MHPRTRSWGPLLLALALGMGGCQPGDSGTGGSRLGFRPRDTVLDFGRVLEGAQARRAVTVLATGRTSLTVAASVQGPFALATSEAVVPGGGATEVEVVFTAGHGPSEGTLVLSGAGLTASVRLIGMGIRPAPCPERPCHESRFDVASGMCVETPLEEGAACTPDSRCLVDGRCQAGACVGSPRTCDDDNPCTVDACSPTQGCVTTQAACPAPESPCKVGVCDRDEGCTAVDADDFSPCGPVDCQTARLCFSGTCRAVTPPEGFVCAPATACQGEGTCQGGVCQRPAPVELEPELSLDLEGAPVEDGRGAVLLVSEDAIFTSVCGGDAGCQLVAYTRSGLLRYAAPYPDGGARTLLAVSDAGVVVHAPDGMEAYAPRGTGARLWHASWNSLGAGEGASVASHVALTREEDVLAYVAWRGMPDAGSVEDGGSAPDSARLVWLAGGADAGTRLGVSPVEAWRGEARLGLDAEGVAYLYTADGRLARVDEAAGGDAVRDARRAFTGARSGNPKPNDVPAIPDAKAGTRSKGLHAASAADGGTELMLSAMVDGGIPDGGASLAIAGGRLLVGARALVPLDGGAPVLVVDGDDGAAARIPIAEPALLPPAGLPGHLFARACARTDGIPCSMQEERVVLRAMNPESGHVVWEVDALPNDTAPGAVYEAALLQGDAVGVLADAALPEGRQTWIQFFARGARVGSCPLPERPYVAGAAFQEQHLYVVLSRNGVWRLEVYRLGKDFKVEDRGWPQRHGSSARTRSEPP</sequence>
<dbReference type="RefSeq" id="WP_095960693.1">
    <property type="nucleotide sequence ID" value="NZ_CP022203.1"/>
</dbReference>
<evidence type="ECO:0000313" key="1">
    <source>
        <dbReference type="EMBL" id="ATB50506.1"/>
    </source>
</evidence>
<keyword evidence="2" id="KW-1185">Reference proteome</keyword>